<sequence length="465" mass="49591">MRGPSACLFLLLFVCGITSALKCTVVPGVLTQIDASNGQVFGVNSAGNIYTLHGSTWTQLPGGLIHVTTGPSGVWGVNSNHNIYRLVGGNWELVTGLLKQMDVGGSQFVVGVNRNDDIYCLPKSPAISADGSSALPWIHIEGKLKYYVCGPRGCWGVNSADAIYYRHGVTPDSCAGSSWENVPGALSMIEVSTEGDVYGVNSAGNIYRRIGITAANPIGTTWEQLNSDFGQAKHVPGALKQIEASNGQVFGVNSAGNIYTLYGSTWSQLPGALTHVTTGPSGVWGVNSNHNIYRLVGGNWVLVTGLLKQIDAGGSQFVVGVNMNDDIYCLPKSSTITADGSSALPWIHIEGKLKYYVCGPRGCWGVNSADAIYYRHDVTPDSCAGSRWQNVPGALSMIEVGTEGNVYGVNSAGNIYRRDGITKENPIGTTWTQIVKKPGTAKHISFDLGQLFVITTKDSIFRYKV</sequence>
<evidence type="ECO:0000313" key="2">
    <source>
        <dbReference type="Proteomes" id="UP000827872"/>
    </source>
</evidence>
<protein>
    <submittedName>
        <fullName evidence="1">Uncharacterized protein</fullName>
    </submittedName>
</protein>
<name>A0ACB8FZE7_9SAUR</name>
<organism evidence="1 2">
    <name type="scientific">Sphaerodactylus townsendi</name>
    <dbReference type="NCBI Taxonomy" id="933632"/>
    <lineage>
        <taxon>Eukaryota</taxon>
        <taxon>Metazoa</taxon>
        <taxon>Chordata</taxon>
        <taxon>Craniata</taxon>
        <taxon>Vertebrata</taxon>
        <taxon>Euteleostomi</taxon>
        <taxon>Lepidosauria</taxon>
        <taxon>Squamata</taxon>
        <taxon>Bifurcata</taxon>
        <taxon>Gekkota</taxon>
        <taxon>Sphaerodactylidae</taxon>
        <taxon>Sphaerodactylus</taxon>
    </lineage>
</organism>
<comment type="caution">
    <text evidence="1">The sequence shown here is derived from an EMBL/GenBank/DDBJ whole genome shotgun (WGS) entry which is preliminary data.</text>
</comment>
<proteinExistence type="predicted"/>
<dbReference type="EMBL" id="CM037626">
    <property type="protein sequence ID" value="KAH8012127.1"/>
    <property type="molecule type" value="Genomic_DNA"/>
</dbReference>
<dbReference type="Proteomes" id="UP000827872">
    <property type="component" value="Linkage Group LG13"/>
</dbReference>
<accession>A0ACB8FZE7</accession>
<keyword evidence="2" id="KW-1185">Reference proteome</keyword>
<reference evidence="1" key="1">
    <citation type="submission" date="2021-08" db="EMBL/GenBank/DDBJ databases">
        <title>The first chromosome-level gecko genome reveals the dynamic sex chromosomes of Neotropical dwarf geckos (Sphaerodactylidae: Sphaerodactylus).</title>
        <authorList>
            <person name="Pinto B.J."/>
            <person name="Keating S.E."/>
            <person name="Gamble T."/>
        </authorList>
    </citation>
    <scope>NUCLEOTIDE SEQUENCE</scope>
    <source>
        <strain evidence="1">TG3544</strain>
    </source>
</reference>
<evidence type="ECO:0000313" key="1">
    <source>
        <dbReference type="EMBL" id="KAH8012127.1"/>
    </source>
</evidence>
<gene>
    <name evidence="1" type="ORF">K3G42_014621</name>
</gene>